<keyword evidence="5 16" id="KW-0813">Transport</keyword>
<dbReference type="AlphaFoldDB" id="A0A343X881"/>
<comment type="subcellular location">
    <subcellularLocation>
        <location evidence="1 16">Mitochondrion membrane</location>
        <topology evidence="1 16">Multi-pass membrane protein</topology>
    </subcellularLocation>
</comment>
<keyword evidence="11 16" id="KW-0520">NAD</keyword>
<feature type="transmembrane region" description="Helical" evidence="16">
    <location>
        <begin position="422"/>
        <end position="443"/>
    </location>
</feature>
<evidence type="ECO:0000256" key="7">
    <source>
        <dbReference type="ARBA" id="ARBA00022692"/>
    </source>
</evidence>
<dbReference type="GO" id="GO:0031966">
    <property type="term" value="C:mitochondrial membrane"/>
    <property type="evidence" value="ECO:0007669"/>
    <property type="project" value="UniProtKB-SubCell"/>
</dbReference>
<comment type="similarity">
    <text evidence="2 16">Belongs to the complex I subunit 4 family.</text>
</comment>
<evidence type="ECO:0000256" key="16">
    <source>
        <dbReference type="RuleBase" id="RU003297"/>
    </source>
</evidence>
<evidence type="ECO:0000256" key="2">
    <source>
        <dbReference type="ARBA" id="ARBA00009025"/>
    </source>
</evidence>
<feature type="transmembrane region" description="Helical" evidence="16">
    <location>
        <begin position="56"/>
        <end position="79"/>
    </location>
</feature>
<proteinExistence type="inferred from homology"/>
<dbReference type="CTD" id="4538"/>
<feature type="transmembrane region" description="Helical" evidence="16">
    <location>
        <begin position="300"/>
        <end position="321"/>
    </location>
</feature>
<dbReference type="Pfam" id="PF01059">
    <property type="entry name" value="Oxidored_q5_N"/>
    <property type="match status" value="1"/>
</dbReference>
<feature type="transmembrane region" description="Helical" evidence="16">
    <location>
        <begin position="139"/>
        <end position="160"/>
    </location>
</feature>
<evidence type="ECO:0000256" key="14">
    <source>
        <dbReference type="ARBA" id="ARBA00023136"/>
    </source>
</evidence>
<dbReference type="InterPro" id="IPR001750">
    <property type="entry name" value="ND/Mrp_TM"/>
</dbReference>
<evidence type="ECO:0000256" key="10">
    <source>
        <dbReference type="ARBA" id="ARBA00022989"/>
    </source>
</evidence>
<evidence type="ECO:0000256" key="13">
    <source>
        <dbReference type="ARBA" id="ARBA00023128"/>
    </source>
</evidence>
<feature type="transmembrane region" description="Helical" evidence="16">
    <location>
        <begin position="215"/>
        <end position="235"/>
    </location>
</feature>
<dbReference type="GO" id="GO:0042773">
    <property type="term" value="P:ATP synthesis coupled electron transport"/>
    <property type="evidence" value="ECO:0007669"/>
    <property type="project" value="InterPro"/>
</dbReference>
<name>A0A343X881_9MOLL</name>
<feature type="transmembrane region" description="Helical" evidence="16">
    <location>
        <begin position="110"/>
        <end position="127"/>
    </location>
</feature>
<dbReference type="EMBL" id="MF568515">
    <property type="protein sequence ID" value="AWH02140.1"/>
    <property type="molecule type" value="Genomic_DNA"/>
</dbReference>
<keyword evidence="6 16" id="KW-0679">Respiratory chain</keyword>
<keyword evidence="10 16" id="KW-1133">Transmembrane helix</keyword>
<geneLocation type="mitochondrion" evidence="19"/>
<feature type="domain" description="NADH:ubiquinone oxidoreductase chain 4 N-terminal" evidence="18">
    <location>
        <begin position="1"/>
        <end position="104"/>
    </location>
</feature>
<keyword evidence="12 16" id="KW-0830">Ubiquinone</keyword>
<accession>A0A343X881</accession>
<evidence type="ECO:0000256" key="12">
    <source>
        <dbReference type="ARBA" id="ARBA00023075"/>
    </source>
</evidence>
<dbReference type="PRINTS" id="PR01437">
    <property type="entry name" value="NUOXDRDTASE4"/>
</dbReference>
<feature type="transmembrane region" description="Helical" evidence="16">
    <location>
        <begin position="86"/>
        <end position="104"/>
    </location>
</feature>
<evidence type="ECO:0000256" key="5">
    <source>
        <dbReference type="ARBA" id="ARBA00022448"/>
    </source>
</evidence>
<feature type="transmembrane region" description="Helical" evidence="16">
    <location>
        <begin position="247"/>
        <end position="268"/>
    </location>
</feature>
<dbReference type="GO" id="GO:0015990">
    <property type="term" value="P:electron transport coupled proton transport"/>
    <property type="evidence" value="ECO:0007669"/>
    <property type="project" value="TreeGrafter"/>
</dbReference>
<keyword evidence="7 16" id="KW-0812">Transmembrane</keyword>
<organism evidence="19">
    <name type="scientific">Falcidens halanychi</name>
    <dbReference type="NCBI Taxonomy" id="370642"/>
    <lineage>
        <taxon>Eukaryota</taxon>
        <taxon>Metazoa</taxon>
        <taxon>Spiralia</taxon>
        <taxon>Lophotrochozoa</taxon>
        <taxon>Mollusca</taxon>
        <taxon>Aplacophora</taxon>
        <taxon>Caudofoveata</taxon>
        <taxon>Chaetodermatida</taxon>
        <taxon>Chaetodermatidae</taxon>
        <taxon>Falcidens</taxon>
    </lineage>
</organism>
<feature type="transmembrane region" description="Helical" evidence="16">
    <location>
        <begin position="275"/>
        <end position="294"/>
    </location>
</feature>
<dbReference type="PANTHER" id="PTHR43507">
    <property type="entry name" value="NADH-UBIQUINONE OXIDOREDUCTASE CHAIN 4"/>
    <property type="match status" value="1"/>
</dbReference>
<reference evidence="19" key="1">
    <citation type="journal article" date="2018" name="Mol. Phylogenet. Evol.">
        <title>Mitogenomics reveals phylogenetic relationships of caudofoveate aplacophoran molluscs.</title>
        <authorList>
            <person name="Mikkelsen N.T."/>
            <person name="Kocot K.M."/>
            <person name="Halanych K.M."/>
        </authorList>
    </citation>
    <scope>NUCLEOTIDE SEQUENCE</scope>
</reference>
<evidence type="ECO:0000256" key="11">
    <source>
        <dbReference type="ARBA" id="ARBA00023027"/>
    </source>
</evidence>
<dbReference type="InterPro" id="IPR003918">
    <property type="entry name" value="NADH_UbQ_OxRdtase"/>
</dbReference>
<evidence type="ECO:0000256" key="15">
    <source>
        <dbReference type="ARBA" id="ARBA00049551"/>
    </source>
</evidence>
<dbReference type="PANTHER" id="PTHR43507:SF20">
    <property type="entry name" value="NADH-UBIQUINONE OXIDOREDUCTASE CHAIN 4"/>
    <property type="match status" value="1"/>
</dbReference>
<dbReference type="InterPro" id="IPR000260">
    <property type="entry name" value="NADH4_N"/>
</dbReference>
<feature type="transmembrane region" description="Helical" evidence="16">
    <location>
        <begin position="372"/>
        <end position="401"/>
    </location>
</feature>
<dbReference type="EC" id="7.1.1.2" evidence="3 16"/>
<dbReference type="GO" id="GO:0008137">
    <property type="term" value="F:NADH dehydrogenase (ubiquinone) activity"/>
    <property type="evidence" value="ECO:0007669"/>
    <property type="project" value="UniProtKB-UniRule"/>
</dbReference>
<feature type="domain" description="NADH:quinone oxidoreductase/Mrp antiporter transmembrane" evidence="17">
    <location>
        <begin position="105"/>
        <end position="387"/>
    </location>
</feature>
<evidence type="ECO:0000256" key="4">
    <source>
        <dbReference type="ARBA" id="ARBA00021006"/>
    </source>
</evidence>
<dbReference type="RefSeq" id="YP_009489704.1">
    <property type="nucleotide sequence ID" value="NC_037877.1"/>
</dbReference>
<evidence type="ECO:0000256" key="3">
    <source>
        <dbReference type="ARBA" id="ARBA00012944"/>
    </source>
</evidence>
<sequence length="449" mass="50643">MLAMIFFFLSSYWVFMCEVKGYFLRVFFLVSLYLGFSFLFFFLFNPGVSMIWGDGVFFLDSLSIPLVLLTCWISSLMLLCSGQKSLLFFTSVFGLNFFLVFFFLSQEIVMFYIFFEGALIPTMFLILKWGVQPERLQAGMYLMIYTVSASLPLFLVIMHLKVQGMGWFMDFNFESNSLLSFSEKNLLWGVLCLAFLVKLPMFPLHLWLPKAHVEAPIAGSMILAAILLKMGGYGLLRFSFFLPLSLYFSNFLFLLGSVGGMITSLICLRQTDVKCLVAYSSVGHMGLMLGGIMSKSVWGFNASLSMMVAHGLCSSGLFALANHTYMGTHTRSLYLNKGAISIFPAMSMWWFLLCVCNMGAPPSLGLFSEILLFTVVISFFWGSVITVAALAFFAACYNLYLFCATQHGKLPSFQNSLVEGDLVKAHLFCFLHWVPLNLLIFFVSVNSLW</sequence>
<dbReference type="GO" id="GO:0003954">
    <property type="term" value="F:NADH dehydrogenase activity"/>
    <property type="evidence" value="ECO:0007669"/>
    <property type="project" value="TreeGrafter"/>
</dbReference>
<evidence type="ECO:0000256" key="1">
    <source>
        <dbReference type="ARBA" id="ARBA00004225"/>
    </source>
</evidence>
<keyword evidence="8" id="KW-1278">Translocase</keyword>
<feature type="transmembrane region" description="Helical" evidence="16">
    <location>
        <begin position="333"/>
        <end position="352"/>
    </location>
</feature>
<dbReference type="GO" id="GO:0048039">
    <property type="term" value="F:ubiquinone binding"/>
    <property type="evidence" value="ECO:0007669"/>
    <property type="project" value="TreeGrafter"/>
</dbReference>
<evidence type="ECO:0000256" key="6">
    <source>
        <dbReference type="ARBA" id="ARBA00022660"/>
    </source>
</evidence>
<dbReference type="Pfam" id="PF00361">
    <property type="entry name" value="Proton_antipo_M"/>
    <property type="match status" value="1"/>
</dbReference>
<keyword evidence="14 16" id="KW-0472">Membrane</keyword>
<comment type="catalytic activity">
    <reaction evidence="15 16">
        <text>a ubiquinone + NADH + 5 H(+)(in) = a ubiquinol + NAD(+) + 4 H(+)(out)</text>
        <dbReference type="Rhea" id="RHEA:29091"/>
        <dbReference type="Rhea" id="RHEA-COMP:9565"/>
        <dbReference type="Rhea" id="RHEA-COMP:9566"/>
        <dbReference type="ChEBI" id="CHEBI:15378"/>
        <dbReference type="ChEBI" id="CHEBI:16389"/>
        <dbReference type="ChEBI" id="CHEBI:17976"/>
        <dbReference type="ChEBI" id="CHEBI:57540"/>
        <dbReference type="ChEBI" id="CHEBI:57945"/>
        <dbReference type="EC" id="7.1.1.2"/>
    </reaction>
</comment>
<feature type="transmembrane region" description="Helical" evidence="16">
    <location>
        <begin position="186"/>
        <end position="208"/>
    </location>
</feature>
<evidence type="ECO:0000259" key="18">
    <source>
        <dbReference type="Pfam" id="PF01059"/>
    </source>
</evidence>
<keyword evidence="13 16" id="KW-0496">Mitochondrion</keyword>
<keyword evidence="9 16" id="KW-0249">Electron transport</keyword>
<evidence type="ECO:0000256" key="8">
    <source>
        <dbReference type="ARBA" id="ARBA00022967"/>
    </source>
</evidence>
<protein>
    <recommendedName>
        <fullName evidence="4 16">NADH-ubiquinone oxidoreductase chain 4</fullName>
        <ecNumber evidence="3 16">7.1.1.2</ecNumber>
    </recommendedName>
</protein>
<comment type="function">
    <text evidence="16">Core subunit of the mitochondrial membrane respiratory chain NADH dehydrogenase (Complex I) which catalyzes electron transfer from NADH through the respiratory chain, using ubiquinone as an electron acceptor. Essential for the catalytic activity and assembly of complex I.</text>
</comment>
<evidence type="ECO:0000313" key="19">
    <source>
        <dbReference type="EMBL" id="AWH02140.1"/>
    </source>
</evidence>
<feature type="transmembrane region" description="Helical" evidence="16">
    <location>
        <begin position="21"/>
        <end position="44"/>
    </location>
</feature>
<dbReference type="GeneID" id="36947728"/>
<evidence type="ECO:0000256" key="9">
    <source>
        <dbReference type="ARBA" id="ARBA00022982"/>
    </source>
</evidence>
<evidence type="ECO:0000259" key="17">
    <source>
        <dbReference type="Pfam" id="PF00361"/>
    </source>
</evidence>
<gene>
    <name evidence="19" type="primary">ND4</name>
</gene>